<sequence length="747" mass="87128">MKATIGALLLLCQLINVNVARQQQGNMNRNSLMSQGQAPNYQHPNLNPDSREEFRVRQQMSLDVQKYLNLSVNPCEDFFEYACGRWPSFHQRELQRQSNLTTAQQLVESHIVDQLQQLFAKPLTEQRHGYSSASTLSVRKVRDFYESCRSVPGNAKERRRFLMKILSDNGGLRNVPNSNWQPNRPWLQTLAELRRNYGLDILIGMEVDLNLQQMRGNSIYFGEPKLTIIPAEHCNVRVTRGANIKDQVYEELQLQVAANLRDWLALSESESERMAGDVISFEFELCKHMGAHHFHTMGQNPVTPINYGARSRTGQDRLQRQRGGLSLTDLTLENGNKLDFKMYVELVLEGPYNGVVFQRSQDYIKHLVLTTRTKNAYTIVSYFMYVALQELNQPPEDHPTQRLRQCVQVVQRLFPEVVGHIYQQEVQRDDAKSDLEQIFSDLVKAFDQQLRVEWMDENDRRAARTKLSQYRIIFPDYQSLDLAELHFQKEHDYWRKLETSLRYRAREKLNRLRGNDFGQDADGLVEGFEVRAALVARQQSVLVGWGLLQMPFYSYFYPKALKYALLGQRLASALIRAFDNEGWNHYPQSTSPWNELTMSGYRNVSECQRVQYSNYLYDHPEEFRNITRLREIMTESSGLNVAFNAYLAWLEQQQKLLYRETLPELDYTNTQLFFIYFAQTRCWARSVAVDQEDQDEEQVSLDQMPLVKHTPERWDINGPLANSEEFGREFNCALGTPMNNGDKCLLY</sequence>
<protein>
    <submittedName>
        <fullName evidence="13">Uncharacterized protein</fullName>
        <ecNumber evidence="13">3.4.24.-</ecNumber>
    </submittedName>
</protein>
<evidence type="ECO:0000259" key="12">
    <source>
        <dbReference type="Pfam" id="PF05649"/>
    </source>
</evidence>
<dbReference type="PANTHER" id="PTHR11733:SF240">
    <property type="entry name" value="GH14155P-RELATED"/>
    <property type="match status" value="1"/>
</dbReference>
<evidence type="ECO:0000256" key="6">
    <source>
        <dbReference type="ARBA" id="ARBA00022801"/>
    </source>
</evidence>
<dbReference type="GO" id="GO:0016485">
    <property type="term" value="P:protein processing"/>
    <property type="evidence" value="ECO:0007669"/>
    <property type="project" value="TreeGrafter"/>
</dbReference>
<comment type="cofactor">
    <cofactor evidence="1">
        <name>Zn(2+)</name>
        <dbReference type="ChEBI" id="CHEBI:29105"/>
    </cofactor>
</comment>
<evidence type="ECO:0000259" key="11">
    <source>
        <dbReference type="Pfam" id="PF01431"/>
    </source>
</evidence>
<dbReference type="OrthoDB" id="7909950at2759"/>
<dbReference type="InterPro" id="IPR042089">
    <property type="entry name" value="Peptidase_M13_dom_2"/>
</dbReference>
<dbReference type="Gene3D" id="1.10.1380.10">
    <property type="entry name" value="Neutral endopeptidase , domain2"/>
    <property type="match status" value="1"/>
</dbReference>
<dbReference type="Pfam" id="PF05649">
    <property type="entry name" value="Peptidase_M13_N"/>
    <property type="match status" value="1"/>
</dbReference>
<dbReference type="PROSITE" id="PS51885">
    <property type="entry name" value="NEPRILYSIN"/>
    <property type="match status" value="1"/>
</dbReference>
<evidence type="ECO:0000256" key="3">
    <source>
        <dbReference type="ARBA" id="ARBA00007357"/>
    </source>
</evidence>
<keyword evidence="10" id="KW-0732">Signal</keyword>
<organism evidence="13 14">
    <name type="scientific">Drosophila willistoni</name>
    <name type="common">Fruit fly</name>
    <dbReference type="NCBI Taxonomy" id="7260"/>
    <lineage>
        <taxon>Eukaryota</taxon>
        <taxon>Metazoa</taxon>
        <taxon>Ecdysozoa</taxon>
        <taxon>Arthropoda</taxon>
        <taxon>Hexapoda</taxon>
        <taxon>Insecta</taxon>
        <taxon>Pterygota</taxon>
        <taxon>Neoptera</taxon>
        <taxon>Endopterygota</taxon>
        <taxon>Diptera</taxon>
        <taxon>Brachycera</taxon>
        <taxon>Muscomorpha</taxon>
        <taxon>Ephydroidea</taxon>
        <taxon>Drosophilidae</taxon>
        <taxon>Drosophila</taxon>
        <taxon>Sophophora</taxon>
    </lineage>
</organism>
<dbReference type="Proteomes" id="UP000007798">
    <property type="component" value="Unassembled WGS sequence"/>
</dbReference>
<dbReference type="GO" id="GO:0005886">
    <property type="term" value="C:plasma membrane"/>
    <property type="evidence" value="ECO:0007669"/>
    <property type="project" value="UniProtKB-SubCell"/>
</dbReference>
<feature type="compositionally biased region" description="Polar residues" evidence="9">
    <location>
        <begin position="30"/>
        <end position="48"/>
    </location>
</feature>
<dbReference type="Gene3D" id="3.40.390.10">
    <property type="entry name" value="Collagenase (Catalytic Domain)"/>
    <property type="match status" value="1"/>
</dbReference>
<dbReference type="EMBL" id="CH964232">
    <property type="protein sequence ID" value="EDW80611.1"/>
    <property type="molecule type" value="Genomic_DNA"/>
</dbReference>
<evidence type="ECO:0000256" key="2">
    <source>
        <dbReference type="ARBA" id="ARBA00004401"/>
    </source>
</evidence>
<feature type="domain" description="Peptidase M13 C-terminal" evidence="11">
    <location>
        <begin position="540"/>
        <end position="744"/>
    </location>
</feature>
<comment type="subcellular location">
    <subcellularLocation>
        <location evidence="2">Cell membrane</location>
        <topology evidence="2">Single-pass type II membrane protein</topology>
    </subcellularLocation>
</comment>
<dbReference type="InterPro" id="IPR018497">
    <property type="entry name" value="Peptidase_M13_C"/>
</dbReference>
<proteinExistence type="inferred from homology"/>
<dbReference type="InterPro" id="IPR000718">
    <property type="entry name" value="Peptidase_M13"/>
</dbReference>
<dbReference type="InParanoid" id="B4N9P6"/>
<dbReference type="FunCoup" id="B4N9P6">
    <property type="interactions" value="10"/>
</dbReference>
<feature type="domain" description="Peptidase M13 N-terminal" evidence="12">
    <location>
        <begin position="74"/>
        <end position="471"/>
    </location>
</feature>
<evidence type="ECO:0000256" key="5">
    <source>
        <dbReference type="ARBA" id="ARBA00022723"/>
    </source>
</evidence>
<dbReference type="PhylomeDB" id="B4N9P6"/>
<dbReference type="InterPro" id="IPR024079">
    <property type="entry name" value="MetalloPept_cat_dom_sf"/>
</dbReference>
<keyword evidence="14" id="KW-1185">Reference proteome</keyword>
<dbReference type="SMR" id="B4N9P6"/>
<dbReference type="PANTHER" id="PTHR11733">
    <property type="entry name" value="ZINC METALLOPROTEASE FAMILY M13 NEPRILYSIN-RELATED"/>
    <property type="match status" value="1"/>
</dbReference>
<evidence type="ECO:0000313" key="13">
    <source>
        <dbReference type="EMBL" id="EDW80611.1"/>
    </source>
</evidence>
<dbReference type="AlphaFoldDB" id="B4N9P6"/>
<evidence type="ECO:0000313" key="14">
    <source>
        <dbReference type="Proteomes" id="UP000007798"/>
    </source>
</evidence>
<gene>
    <name evidence="13" type="primary">Dwil\GK11621</name>
    <name evidence="13" type="ORF">Dwil_GK11621</name>
</gene>
<dbReference type="InterPro" id="IPR008753">
    <property type="entry name" value="Peptidase_M13_N"/>
</dbReference>
<dbReference type="HOGENOM" id="CLU_006187_4_4_1"/>
<evidence type="ECO:0000256" key="10">
    <source>
        <dbReference type="SAM" id="SignalP"/>
    </source>
</evidence>
<accession>B4N9P6</accession>
<keyword evidence="4" id="KW-0645">Protease</keyword>
<keyword evidence="7" id="KW-0862">Zinc</keyword>
<dbReference type="Pfam" id="PF01431">
    <property type="entry name" value="Peptidase_M13"/>
    <property type="match status" value="1"/>
</dbReference>
<evidence type="ECO:0000256" key="8">
    <source>
        <dbReference type="ARBA" id="ARBA00023049"/>
    </source>
</evidence>
<evidence type="ECO:0000256" key="1">
    <source>
        <dbReference type="ARBA" id="ARBA00001947"/>
    </source>
</evidence>
<evidence type="ECO:0000256" key="7">
    <source>
        <dbReference type="ARBA" id="ARBA00022833"/>
    </source>
</evidence>
<name>B4N9P6_DROWI</name>
<reference evidence="13 14" key="1">
    <citation type="journal article" date="2007" name="Nature">
        <title>Evolution of genes and genomes on the Drosophila phylogeny.</title>
        <authorList>
            <consortium name="Drosophila 12 Genomes Consortium"/>
            <person name="Clark A.G."/>
            <person name="Eisen M.B."/>
            <person name="Smith D.R."/>
            <person name="Bergman C.M."/>
            <person name="Oliver B."/>
            <person name="Markow T.A."/>
            <person name="Kaufman T.C."/>
            <person name="Kellis M."/>
            <person name="Gelbart W."/>
            <person name="Iyer V.N."/>
            <person name="Pollard D.A."/>
            <person name="Sackton T.B."/>
            <person name="Larracuente A.M."/>
            <person name="Singh N.D."/>
            <person name="Abad J.P."/>
            <person name="Abt D.N."/>
            <person name="Adryan B."/>
            <person name="Aguade M."/>
            <person name="Akashi H."/>
            <person name="Anderson W.W."/>
            <person name="Aquadro C.F."/>
            <person name="Ardell D.H."/>
            <person name="Arguello R."/>
            <person name="Artieri C.G."/>
            <person name="Barbash D.A."/>
            <person name="Barker D."/>
            <person name="Barsanti P."/>
            <person name="Batterham P."/>
            <person name="Batzoglou S."/>
            <person name="Begun D."/>
            <person name="Bhutkar A."/>
            <person name="Blanco E."/>
            <person name="Bosak S.A."/>
            <person name="Bradley R.K."/>
            <person name="Brand A.D."/>
            <person name="Brent M.R."/>
            <person name="Brooks A.N."/>
            <person name="Brown R.H."/>
            <person name="Butlin R.K."/>
            <person name="Caggese C."/>
            <person name="Calvi B.R."/>
            <person name="Bernardo de Carvalho A."/>
            <person name="Caspi A."/>
            <person name="Castrezana S."/>
            <person name="Celniker S.E."/>
            <person name="Chang J.L."/>
            <person name="Chapple C."/>
            <person name="Chatterji S."/>
            <person name="Chinwalla A."/>
            <person name="Civetta A."/>
            <person name="Clifton S.W."/>
            <person name="Comeron J.M."/>
            <person name="Costello J.C."/>
            <person name="Coyne J.A."/>
            <person name="Daub J."/>
            <person name="David R.G."/>
            <person name="Delcher A.L."/>
            <person name="Delehaunty K."/>
            <person name="Do C.B."/>
            <person name="Ebling H."/>
            <person name="Edwards K."/>
            <person name="Eickbush T."/>
            <person name="Evans J.D."/>
            <person name="Filipski A."/>
            <person name="Findeiss S."/>
            <person name="Freyhult E."/>
            <person name="Fulton L."/>
            <person name="Fulton R."/>
            <person name="Garcia A.C."/>
            <person name="Gardiner A."/>
            <person name="Garfield D.A."/>
            <person name="Garvin B.E."/>
            <person name="Gibson G."/>
            <person name="Gilbert D."/>
            <person name="Gnerre S."/>
            <person name="Godfrey J."/>
            <person name="Good R."/>
            <person name="Gotea V."/>
            <person name="Gravely B."/>
            <person name="Greenberg A.J."/>
            <person name="Griffiths-Jones S."/>
            <person name="Gross S."/>
            <person name="Guigo R."/>
            <person name="Gustafson E.A."/>
            <person name="Haerty W."/>
            <person name="Hahn M.W."/>
            <person name="Halligan D.L."/>
            <person name="Halpern A.L."/>
            <person name="Halter G.M."/>
            <person name="Han M.V."/>
            <person name="Heger A."/>
            <person name="Hillier L."/>
            <person name="Hinrichs A.S."/>
            <person name="Holmes I."/>
            <person name="Hoskins R.A."/>
            <person name="Hubisz M.J."/>
            <person name="Hultmark D."/>
            <person name="Huntley M.A."/>
            <person name="Jaffe D.B."/>
            <person name="Jagadeeshan S."/>
            <person name="Jeck W.R."/>
            <person name="Johnson J."/>
            <person name="Jones C.D."/>
            <person name="Jordan W.C."/>
            <person name="Karpen G.H."/>
            <person name="Kataoka E."/>
            <person name="Keightley P.D."/>
            <person name="Kheradpour P."/>
            <person name="Kirkness E.F."/>
            <person name="Koerich L.B."/>
            <person name="Kristiansen K."/>
            <person name="Kudrna D."/>
            <person name="Kulathinal R.J."/>
            <person name="Kumar S."/>
            <person name="Kwok R."/>
            <person name="Lander E."/>
            <person name="Langley C.H."/>
            <person name="Lapoint R."/>
            <person name="Lazzaro B.P."/>
            <person name="Lee S.J."/>
            <person name="Levesque L."/>
            <person name="Li R."/>
            <person name="Lin C.F."/>
            <person name="Lin M.F."/>
            <person name="Lindblad-Toh K."/>
            <person name="Llopart A."/>
            <person name="Long M."/>
            <person name="Low L."/>
            <person name="Lozovsky E."/>
            <person name="Lu J."/>
            <person name="Luo M."/>
            <person name="Machado C.A."/>
            <person name="Makalowski W."/>
            <person name="Marzo M."/>
            <person name="Matsuda M."/>
            <person name="Matzkin L."/>
            <person name="McAllister B."/>
            <person name="McBride C.S."/>
            <person name="McKernan B."/>
            <person name="McKernan K."/>
            <person name="Mendez-Lago M."/>
            <person name="Minx P."/>
            <person name="Mollenhauer M.U."/>
            <person name="Montooth K."/>
            <person name="Mount S.M."/>
            <person name="Mu X."/>
            <person name="Myers E."/>
            <person name="Negre B."/>
            <person name="Newfeld S."/>
            <person name="Nielsen R."/>
            <person name="Noor M.A."/>
            <person name="O'Grady P."/>
            <person name="Pachter L."/>
            <person name="Papaceit M."/>
            <person name="Parisi M.J."/>
            <person name="Parisi M."/>
            <person name="Parts L."/>
            <person name="Pedersen J.S."/>
            <person name="Pesole G."/>
            <person name="Phillippy A.M."/>
            <person name="Ponting C.P."/>
            <person name="Pop M."/>
            <person name="Porcelli D."/>
            <person name="Powell J.R."/>
            <person name="Prohaska S."/>
            <person name="Pruitt K."/>
            <person name="Puig M."/>
            <person name="Quesneville H."/>
            <person name="Ram K.R."/>
            <person name="Rand D."/>
            <person name="Rasmussen M.D."/>
            <person name="Reed L.K."/>
            <person name="Reenan R."/>
            <person name="Reily A."/>
            <person name="Remington K.A."/>
            <person name="Rieger T.T."/>
            <person name="Ritchie M.G."/>
            <person name="Robin C."/>
            <person name="Rogers Y.H."/>
            <person name="Rohde C."/>
            <person name="Rozas J."/>
            <person name="Rubenfield M.J."/>
            <person name="Ruiz A."/>
            <person name="Russo S."/>
            <person name="Salzberg S.L."/>
            <person name="Sanchez-Gracia A."/>
            <person name="Saranga D.J."/>
            <person name="Sato H."/>
            <person name="Schaeffer S.W."/>
            <person name="Schatz M.C."/>
            <person name="Schlenke T."/>
            <person name="Schwartz R."/>
            <person name="Segarra C."/>
            <person name="Singh R.S."/>
            <person name="Sirot L."/>
            <person name="Sirota M."/>
            <person name="Sisneros N.B."/>
            <person name="Smith C.D."/>
            <person name="Smith T.F."/>
            <person name="Spieth J."/>
            <person name="Stage D.E."/>
            <person name="Stark A."/>
            <person name="Stephan W."/>
            <person name="Strausberg R.L."/>
            <person name="Strempel S."/>
            <person name="Sturgill D."/>
            <person name="Sutton G."/>
            <person name="Sutton G.G."/>
            <person name="Tao W."/>
            <person name="Teichmann S."/>
            <person name="Tobari Y.N."/>
            <person name="Tomimura Y."/>
            <person name="Tsolas J.M."/>
            <person name="Valente V.L."/>
            <person name="Venter E."/>
            <person name="Venter J.C."/>
            <person name="Vicario S."/>
            <person name="Vieira F.G."/>
            <person name="Vilella A.J."/>
            <person name="Villasante A."/>
            <person name="Walenz B."/>
            <person name="Wang J."/>
            <person name="Wasserman M."/>
            <person name="Watts T."/>
            <person name="Wilson D."/>
            <person name="Wilson R.K."/>
            <person name="Wing R.A."/>
            <person name="Wolfner M.F."/>
            <person name="Wong A."/>
            <person name="Wong G.K."/>
            <person name="Wu C.I."/>
            <person name="Wu G."/>
            <person name="Yamamoto D."/>
            <person name="Yang H.P."/>
            <person name="Yang S.P."/>
            <person name="Yorke J.A."/>
            <person name="Yoshida K."/>
            <person name="Zdobnov E."/>
            <person name="Zhang P."/>
            <person name="Zhang Y."/>
            <person name="Zimin A.V."/>
            <person name="Baldwin J."/>
            <person name="Abdouelleil A."/>
            <person name="Abdulkadir J."/>
            <person name="Abebe A."/>
            <person name="Abera B."/>
            <person name="Abreu J."/>
            <person name="Acer S.C."/>
            <person name="Aftuck L."/>
            <person name="Alexander A."/>
            <person name="An P."/>
            <person name="Anderson E."/>
            <person name="Anderson S."/>
            <person name="Arachi H."/>
            <person name="Azer M."/>
            <person name="Bachantsang P."/>
            <person name="Barry A."/>
            <person name="Bayul T."/>
            <person name="Berlin A."/>
            <person name="Bessette D."/>
            <person name="Bloom T."/>
            <person name="Blye J."/>
            <person name="Boguslavskiy L."/>
            <person name="Bonnet C."/>
            <person name="Boukhgalter B."/>
            <person name="Bourzgui I."/>
            <person name="Brown A."/>
            <person name="Cahill P."/>
            <person name="Channer S."/>
            <person name="Cheshatsang Y."/>
            <person name="Chuda L."/>
            <person name="Citroen M."/>
            <person name="Collymore A."/>
            <person name="Cooke P."/>
            <person name="Costello M."/>
            <person name="D'Aco K."/>
            <person name="Daza R."/>
            <person name="De Haan G."/>
            <person name="DeGray S."/>
            <person name="DeMaso C."/>
            <person name="Dhargay N."/>
            <person name="Dooley K."/>
            <person name="Dooley E."/>
            <person name="Doricent M."/>
            <person name="Dorje P."/>
            <person name="Dorjee K."/>
            <person name="Dupes A."/>
            <person name="Elong R."/>
            <person name="Falk J."/>
            <person name="Farina A."/>
            <person name="Faro S."/>
            <person name="Ferguson D."/>
            <person name="Fisher S."/>
            <person name="Foley C.D."/>
            <person name="Franke A."/>
            <person name="Friedrich D."/>
            <person name="Gadbois L."/>
            <person name="Gearin G."/>
            <person name="Gearin C.R."/>
            <person name="Giannoukos G."/>
            <person name="Goode T."/>
            <person name="Graham J."/>
            <person name="Grandbois E."/>
            <person name="Grewal S."/>
            <person name="Gyaltsen K."/>
            <person name="Hafez N."/>
            <person name="Hagos B."/>
            <person name="Hall J."/>
            <person name="Henson C."/>
            <person name="Hollinger A."/>
            <person name="Honan T."/>
            <person name="Huard M.D."/>
            <person name="Hughes L."/>
            <person name="Hurhula B."/>
            <person name="Husby M.E."/>
            <person name="Kamat A."/>
            <person name="Kanga B."/>
            <person name="Kashin S."/>
            <person name="Khazanovich D."/>
            <person name="Kisner P."/>
            <person name="Lance K."/>
            <person name="Lara M."/>
            <person name="Lee W."/>
            <person name="Lennon N."/>
            <person name="Letendre F."/>
            <person name="LeVine R."/>
            <person name="Lipovsky A."/>
            <person name="Liu X."/>
            <person name="Liu J."/>
            <person name="Liu S."/>
            <person name="Lokyitsang T."/>
            <person name="Lokyitsang Y."/>
            <person name="Lubonja R."/>
            <person name="Lui A."/>
            <person name="MacDonald P."/>
            <person name="Magnisalis V."/>
            <person name="Maru K."/>
            <person name="Matthews C."/>
            <person name="McCusker W."/>
            <person name="McDonough S."/>
            <person name="Mehta T."/>
            <person name="Meldrim J."/>
            <person name="Meneus L."/>
            <person name="Mihai O."/>
            <person name="Mihalev A."/>
            <person name="Mihova T."/>
            <person name="Mittelman R."/>
            <person name="Mlenga V."/>
            <person name="Montmayeur A."/>
            <person name="Mulrain L."/>
            <person name="Navidi A."/>
            <person name="Naylor J."/>
            <person name="Negash T."/>
            <person name="Nguyen T."/>
            <person name="Nguyen N."/>
            <person name="Nicol R."/>
            <person name="Norbu C."/>
            <person name="Norbu N."/>
            <person name="Novod N."/>
            <person name="O'Neill B."/>
            <person name="Osman S."/>
            <person name="Markiewicz E."/>
            <person name="Oyono O.L."/>
            <person name="Patti C."/>
            <person name="Phunkhang P."/>
            <person name="Pierre F."/>
            <person name="Priest M."/>
            <person name="Raghuraman S."/>
            <person name="Rege F."/>
            <person name="Reyes R."/>
            <person name="Rise C."/>
            <person name="Rogov P."/>
            <person name="Ross K."/>
            <person name="Ryan E."/>
            <person name="Settipalli S."/>
            <person name="Shea T."/>
            <person name="Sherpa N."/>
            <person name="Shi L."/>
            <person name="Shih D."/>
            <person name="Sparrow T."/>
            <person name="Spaulding J."/>
            <person name="Stalker J."/>
            <person name="Stange-Thomann N."/>
            <person name="Stavropoulos S."/>
            <person name="Stone C."/>
            <person name="Strader C."/>
            <person name="Tesfaye S."/>
            <person name="Thomson T."/>
            <person name="Thoulutsang Y."/>
            <person name="Thoulutsang D."/>
            <person name="Topham K."/>
            <person name="Topping I."/>
            <person name="Tsamla T."/>
            <person name="Vassiliev H."/>
            <person name="Vo A."/>
            <person name="Wangchuk T."/>
            <person name="Wangdi T."/>
            <person name="Weiand M."/>
            <person name="Wilkinson J."/>
            <person name="Wilson A."/>
            <person name="Yadav S."/>
            <person name="Young G."/>
            <person name="Yu Q."/>
            <person name="Zembek L."/>
            <person name="Zhong D."/>
            <person name="Zimmer A."/>
            <person name="Zwirko Z."/>
            <person name="Jaffe D.B."/>
            <person name="Alvarez P."/>
            <person name="Brockman W."/>
            <person name="Butler J."/>
            <person name="Chin C."/>
            <person name="Gnerre S."/>
            <person name="Grabherr M."/>
            <person name="Kleber M."/>
            <person name="Mauceli E."/>
            <person name="MacCallum I."/>
        </authorList>
    </citation>
    <scope>NUCLEOTIDE SEQUENCE [LARGE SCALE GENOMIC DNA]</scope>
    <source>
        <strain evidence="14">Tucson 14030-0811.24</strain>
    </source>
</reference>
<dbReference type="SUPFAM" id="SSF55486">
    <property type="entry name" value="Metalloproteases ('zincins'), catalytic domain"/>
    <property type="match status" value="1"/>
</dbReference>
<dbReference type="OMA" id="HTPQRWD"/>
<dbReference type="eggNOG" id="KOG3624">
    <property type="taxonomic scope" value="Eukaryota"/>
</dbReference>
<dbReference type="GO" id="GO:0046872">
    <property type="term" value="F:metal ion binding"/>
    <property type="evidence" value="ECO:0007669"/>
    <property type="project" value="UniProtKB-KW"/>
</dbReference>
<evidence type="ECO:0000256" key="4">
    <source>
        <dbReference type="ARBA" id="ARBA00022670"/>
    </source>
</evidence>
<dbReference type="EC" id="3.4.24.-" evidence="13"/>
<feature type="region of interest" description="Disordered" evidence="9">
    <location>
        <begin position="30"/>
        <end position="49"/>
    </location>
</feature>
<keyword evidence="8" id="KW-0482">Metalloprotease</keyword>
<dbReference type="GO" id="GO:0004222">
    <property type="term" value="F:metalloendopeptidase activity"/>
    <property type="evidence" value="ECO:0007669"/>
    <property type="project" value="InterPro"/>
</dbReference>
<keyword evidence="6 13" id="KW-0378">Hydrolase</keyword>
<comment type="similarity">
    <text evidence="3">Belongs to the peptidase M13 family.</text>
</comment>
<feature type="chain" id="PRO_5002819559" evidence="10">
    <location>
        <begin position="21"/>
        <end position="747"/>
    </location>
</feature>
<feature type="signal peptide" evidence="10">
    <location>
        <begin position="1"/>
        <end position="20"/>
    </location>
</feature>
<keyword evidence="5" id="KW-0479">Metal-binding</keyword>
<dbReference type="STRING" id="7260.B4N9P6"/>
<dbReference type="KEGG" id="dwi:6646866"/>
<evidence type="ECO:0000256" key="9">
    <source>
        <dbReference type="SAM" id="MobiDB-lite"/>
    </source>
</evidence>
<dbReference type="CDD" id="cd08662">
    <property type="entry name" value="M13"/>
    <property type="match status" value="1"/>
</dbReference>